<evidence type="ECO:0000313" key="1">
    <source>
        <dbReference type="EMBL" id="KAH3696013.1"/>
    </source>
</evidence>
<comment type="caution">
    <text evidence="1">The sequence shown here is derived from an EMBL/GenBank/DDBJ whole genome shotgun (WGS) entry which is preliminary data.</text>
</comment>
<reference evidence="1" key="1">
    <citation type="journal article" date="2019" name="bioRxiv">
        <title>The Genome of the Zebra Mussel, Dreissena polymorpha: A Resource for Invasive Species Research.</title>
        <authorList>
            <person name="McCartney M.A."/>
            <person name="Auch B."/>
            <person name="Kono T."/>
            <person name="Mallez S."/>
            <person name="Zhang Y."/>
            <person name="Obille A."/>
            <person name="Becker A."/>
            <person name="Abrahante J.E."/>
            <person name="Garbe J."/>
            <person name="Badalamenti J.P."/>
            <person name="Herman A."/>
            <person name="Mangelson H."/>
            <person name="Liachko I."/>
            <person name="Sullivan S."/>
            <person name="Sone E.D."/>
            <person name="Koren S."/>
            <person name="Silverstein K.A.T."/>
            <person name="Beckman K.B."/>
            <person name="Gohl D.M."/>
        </authorList>
    </citation>
    <scope>NUCLEOTIDE SEQUENCE</scope>
    <source>
        <strain evidence="1">Duluth1</strain>
        <tissue evidence="1">Whole animal</tissue>
    </source>
</reference>
<gene>
    <name evidence="1" type="ORF">DPMN_083477</name>
</gene>
<keyword evidence="2" id="KW-1185">Reference proteome</keyword>
<protein>
    <submittedName>
        <fullName evidence="1">Uncharacterized protein</fullName>
    </submittedName>
</protein>
<dbReference type="Proteomes" id="UP000828390">
    <property type="component" value="Unassembled WGS sequence"/>
</dbReference>
<dbReference type="EMBL" id="JAIWYP010000016">
    <property type="protein sequence ID" value="KAH3696013.1"/>
    <property type="molecule type" value="Genomic_DNA"/>
</dbReference>
<reference evidence="1" key="2">
    <citation type="submission" date="2020-11" db="EMBL/GenBank/DDBJ databases">
        <authorList>
            <person name="McCartney M.A."/>
            <person name="Auch B."/>
            <person name="Kono T."/>
            <person name="Mallez S."/>
            <person name="Becker A."/>
            <person name="Gohl D.M."/>
            <person name="Silverstein K.A.T."/>
            <person name="Koren S."/>
            <person name="Bechman K.B."/>
            <person name="Herman A."/>
            <person name="Abrahante J.E."/>
            <person name="Garbe J."/>
        </authorList>
    </citation>
    <scope>NUCLEOTIDE SEQUENCE</scope>
    <source>
        <strain evidence="1">Duluth1</strain>
        <tissue evidence="1">Whole animal</tissue>
    </source>
</reference>
<sequence length="114" mass="13232">MWMRAEQELKKKGKYVGCKLQTVLPGLQSAYSEFFRGFETSKARWWKITEGLQDVELQLHRSRKIQTETPLEQEFPFQIIRQAAYIALCGGHRNLPLVTPAAEMYVEARTTTLL</sequence>
<name>A0A9D3Y8U8_DREPO</name>
<evidence type="ECO:0000313" key="2">
    <source>
        <dbReference type="Proteomes" id="UP000828390"/>
    </source>
</evidence>
<organism evidence="1 2">
    <name type="scientific">Dreissena polymorpha</name>
    <name type="common">Zebra mussel</name>
    <name type="synonym">Mytilus polymorpha</name>
    <dbReference type="NCBI Taxonomy" id="45954"/>
    <lineage>
        <taxon>Eukaryota</taxon>
        <taxon>Metazoa</taxon>
        <taxon>Spiralia</taxon>
        <taxon>Lophotrochozoa</taxon>
        <taxon>Mollusca</taxon>
        <taxon>Bivalvia</taxon>
        <taxon>Autobranchia</taxon>
        <taxon>Heteroconchia</taxon>
        <taxon>Euheterodonta</taxon>
        <taxon>Imparidentia</taxon>
        <taxon>Neoheterodontei</taxon>
        <taxon>Myida</taxon>
        <taxon>Dreissenoidea</taxon>
        <taxon>Dreissenidae</taxon>
        <taxon>Dreissena</taxon>
    </lineage>
</organism>
<accession>A0A9D3Y8U8</accession>
<dbReference type="AlphaFoldDB" id="A0A9D3Y8U8"/>
<proteinExistence type="predicted"/>